<evidence type="ECO:0000313" key="1">
    <source>
        <dbReference type="EMBL" id="OKP12766.1"/>
    </source>
</evidence>
<dbReference type="InterPro" id="IPR013785">
    <property type="entry name" value="Aldolase_TIM"/>
</dbReference>
<dbReference type="SUPFAM" id="SSF51412">
    <property type="entry name" value="Inosine monophosphate dehydrogenase (IMPDH)"/>
    <property type="match status" value="1"/>
</dbReference>
<keyword evidence="1" id="KW-0503">Monooxygenase</keyword>
<dbReference type="GO" id="GO:0004497">
    <property type="term" value="F:monooxygenase activity"/>
    <property type="evidence" value="ECO:0007669"/>
    <property type="project" value="UniProtKB-KW"/>
</dbReference>
<keyword evidence="2" id="KW-1185">Reference proteome</keyword>
<sequence length="78" mass="8695">MGTRFMSTIEAPIHHSVKEAIVSAQETDTALILRRWSNTSRMFSNKLLQEALTVEKTSNTGDFSEIGPYVSGKRGMFS</sequence>
<reference evidence="1 2" key="1">
    <citation type="submission" date="2016-10" db="EMBL/GenBank/DDBJ databases">
        <title>Genome sequence of the ascomycete fungus Penicillium subrubescens.</title>
        <authorList>
            <person name="De Vries R.P."/>
            <person name="Peng M."/>
            <person name="Dilokpimol A."/>
            <person name="Hilden K."/>
            <person name="Makela M.R."/>
            <person name="Grigoriev I."/>
            <person name="Riley R."/>
            <person name="Granchi Z."/>
        </authorList>
    </citation>
    <scope>NUCLEOTIDE SEQUENCE [LARGE SCALE GENOMIC DNA]</scope>
    <source>
        <strain evidence="1 2">CBS 132785</strain>
    </source>
</reference>
<accession>A0A1Q5UJV2</accession>
<evidence type="ECO:0000313" key="2">
    <source>
        <dbReference type="Proteomes" id="UP000186955"/>
    </source>
</evidence>
<dbReference type="AlphaFoldDB" id="A0A1Q5UJV2"/>
<keyword evidence="1" id="KW-0560">Oxidoreductase</keyword>
<dbReference type="EMBL" id="MNBE01000177">
    <property type="protein sequence ID" value="OKP12766.1"/>
    <property type="molecule type" value="Genomic_DNA"/>
</dbReference>
<dbReference type="Proteomes" id="UP000186955">
    <property type="component" value="Unassembled WGS sequence"/>
</dbReference>
<comment type="caution">
    <text evidence="1">The sequence shown here is derived from an EMBL/GenBank/DDBJ whole genome shotgun (WGS) entry which is preliminary data.</text>
</comment>
<gene>
    <name evidence="1" type="ORF">PENSUB_1498</name>
</gene>
<dbReference type="Gene3D" id="3.20.20.70">
    <property type="entry name" value="Aldolase class I"/>
    <property type="match status" value="1"/>
</dbReference>
<proteinExistence type="predicted"/>
<dbReference type="STRING" id="1316194.A0A1Q5UJV2"/>
<name>A0A1Q5UJV2_9EURO</name>
<protein>
    <submittedName>
        <fullName evidence="1">Nitronate monooxygenase</fullName>
    </submittedName>
</protein>
<organism evidence="1 2">
    <name type="scientific">Penicillium subrubescens</name>
    <dbReference type="NCBI Taxonomy" id="1316194"/>
    <lineage>
        <taxon>Eukaryota</taxon>
        <taxon>Fungi</taxon>
        <taxon>Dikarya</taxon>
        <taxon>Ascomycota</taxon>
        <taxon>Pezizomycotina</taxon>
        <taxon>Eurotiomycetes</taxon>
        <taxon>Eurotiomycetidae</taxon>
        <taxon>Eurotiales</taxon>
        <taxon>Aspergillaceae</taxon>
        <taxon>Penicillium</taxon>
    </lineage>
</organism>